<sequence length="215" mass="25076">MLGSNNRPLINELVSSKLADLIGLPIPAYQTIYVTKGIIKENKPLNDIGMLPGIHFGCQYIKDAVPPSTKTICSCENANKLFDMFVFDQWINNCDRHKGNVLIVKNGEKQHFLCIDHERAFFDRNWKAADLKKHVFTRKIEWKNSEKFYFHCLKNNNFSKPIDKVSKITEQELVKTVQAVPKEWGTSEEDQRSLIYFLSKRQHNLKQWIRDCCGW</sequence>
<feature type="domain" description="HipA-like kinase" evidence="1">
    <location>
        <begin position="5"/>
        <end position="194"/>
    </location>
</feature>
<accession>A0ABS6JI28</accession>
<dbReference type="Pfam" id="PF20613">
    <property type="entry name" value="HipA_2"/>
    <property type="match status" value="1"/>
</dbReference>
<proteinExistence type="predicted"/>
<evidence type="ECO:0000313" key="2">
    <source>
        <dbReference type="EMBL" id="MBU9713326.1"/>
    </source>
</evidence>
<protein>
    <recommendedName>
        <fullName evidence="1">HipA-like kinase domain-containing protein</fullName>
    </recommendedName>
</protein>
<comment type="caution">
    <text evidence="2">The sequence shown here is derived from an EMBL/GenBank/DDBJ whole genome shotgun (WGS) entry which is preliminary data.</text>
</comment>
<dbReference type="InterPro" id="IPR046748">
    <property type="entry name" value="HipA_2"/>
</dbReference>
<gene>
    <name evidence="2" type="ORF">KS419_16465</name>
</gene>
<name>A0ABS6JI28_9BACI</name>
<organism evidence="2 3">
    <name type="scientific">Evansella tamaricis</name>
    <dbReference type="NCBI Taxonomy" id="2069301"/>
    <lineage>
        <taxon>Bacteria</taxon>
        <taxon>Bacillati</taxon>
        <taxon>Bacillota</taxon>
        <taxon>Bacilli</taxon>
        <taxon>Bacillales</taxon>
        <taxon>Bacillaceae</taxon>
        <taxon>Evansella</taxon>
    </lineage>
</organism>
<evidence type="ECO:0000259" key="1">
    <source>
        <dbReference type="Pfam" id="PF20613"/>
    </source>
</evidence>
<reference evidence="2 3" key="1">
    <citation type="submission" date="2021-06" db="EMBL/GenBank/DDBJ databases">
        <title>Bacillus sp. RD4P76, an endophyte from a halophyte.</title>
        <authorList>
            <person name="Sun J.-Q."/>
        </authorList>
    </citation>
    <scope>NUCLEOTIDE SEQUENCE [LARGE SCALE GENOMIC DNA]</scope>
    <source>
        <strain evidence="2 3">CGMCC 1.15917</strain>
    </source>
</reference>
<keyword evidence="3" id="KW-1185">Reference proteome</keyword>
<dbReference type="EMBL" id="JAHQCS010000131">
    <property type="protein sequence ID" value="MBU9713326.1"/>
    <property type="molecule type" value="Genomic_DNA"/>
</dbReference>
<evidence type="ECO:0000313" key="3">
    <source>
        <dbReference type="Proteomes" id="UP000784880"/>
    </source>
</evidence>
<dbReference type="Proteomes" id="UP000784880">
    <property type="component" value="Unassembled WGS sequence"/>
</dbReference>